<feature type="region of interest" description="Disordered" evidence="1">
    <location>
        <begin position="36"/>
        <end position="98"/>
    </location>
</feature>
<dbReference type="EMBL" id="JAVFHQ010000051">
    <property type="protein sequence ID" value="KAK4541549.1"/>
    <property type="molecule type" value="Genomic_DNA"/>
</dbReference>
<reference evidence="2 3" key="1">
    <citation type="submission" date="2021-11" db="EMBL/GenBank/DDBJ databases">
        <title>Black yeast isolated from Biological Soil Crust.</title>
        <authorList>
            <person name="Kurbessoian T."/>
        </authorList>
    </citation>
    <scope>NUCLEOTIDE SEQUENCE [LARGE SCALE GENOMIC DNA]</scope>
    <source>
        <strain evidence="2 3">CCFEE 5522</strain>
    </source>
</reference>
<feature type="region of interest" description="Disordered" evidence="1">
    <location>
        <begin position="346"/>
        <end position="366"/>
    </location>
</feature>
<protein>
    <submittedName>
        <fullName evidence="2">Uncharacterized protein</fullName>
    </submittedName>
</protein>
<organism evidence="2 3">
    <name type="scientific">Oleoguttula mirabilis</name>
    <dbReference type="NCBI Taxonomy" id="1507867"/>
    <lineage>
        <taxon>Eukaryota</taxon>
        <taxon>Fungi</taxon>
        <taxon>Dikarya</taxon>
        <taxon>Ascomycota</taxon>
        <taxon>Pezizomycotina</taxon>
        <taxon>Dothideomycetes</taxon>
        <taxon>Dothideomycetidae</taxon>
        <taxon>Mycosphaerellales</taxon>
        <taxon>Teratosphaeriaceae</taxon>
        <taxon>Oleoguttula</taxon>
    </lineage>
</organism>
<keyword evidence="3" id="KW-1185">Reference proteome</keyword>
<name>A0AAV9J9C2_9PEZI</name>
<dbReference type="Proteomes" id="UP001324427">
    <property type="component" value="Unassembled WGS sequence"/>
</dbReference>
<evidence type="ECO:0000313" key="3">
    <source>
        <dbReference type="Proteomes" id="UP001324427"/>
    </source>
</evidence>
<comment type="caution">
    <text evidence="2">The sequence shown here is derived from an EMBL/GenBank/DDBJ whole genome shotgun (WGS) entry which is preliminary data.</text>
</comment>
<evidence type="ECO:0000256" key="1">
    <source>
        <dbReference type="SAM" id="MobiDB-lite"/>
    </source>
</evidence>
<evidence type="ECO:0000313" key="2">
    <source>
        <dbReference type="EMBL" id="KAK4541549.1"/>
    </source>
</evidence>
<sequence length="413" mass="46777">MFASRVSSKNILKVFRTPLGLVRIGRSFTSSVSLHERREYDSNDNLPELPTRTRGPRPPRREHSHDDLSEDSPRWSRLTRERRDPGPESPAAKAVRAQLQAGSEHPVEVLQAAIAEKRAPLDAARLCLQAYYEQINQLPQAQRIQVVNAKPVAGIFLQHIWDDDSAWTHSTLSDFEAQHWLCYFAVAEKLDRYILNWLKVIFPLEATQHLREEERYIWRGFLFRHLIRAYLAHASPMGADAGLIPFLNFLKLRQAICNPHRGELGLVQPNSSEGSGRAEWMTMSEWPAFVELSNALGSGKYPKTDPKLYDRFLSYAEGYGTKGGFLQRQLSIVRLRLFTPSARAPIQQSSFSDGSSKTSLQRRADVSYRPIQPAKPFSGSASGMLLSSHAKQVIRKMLHGSKARLPSSSHRTQ</sequence>
<proteinExistence type="predicted"/>
<feature type="compositionally biased region" description="Basic and acidic residues" evidence="1">
    <location>
        <begin position="59"/>
        <end position="86"/>
    </location>
</feature>
<dbReference type="AlphaFoldDB" id="A0AAV9J9C2"/>
<feature type="compositionally biased region" description="Polar residues" evidence="1">
    <location>
        <begin position="346"/>
        <end position="361"/>
    </location>
</feature>
<accession>A0AAV9J9C2</accession>
<gene>
    <name evidence="2" type="ORF">LTR36_007846</name>
</gene>